<dbReference type="InterPro" id="IPR036526">
    <property type="entry name" value="C-N_Hydrolase_sf"/>
</dbReference>
<dbReference type="PROSITE" id="PS50263">
    <property type="entry name" value="CN_HYDROLASE"/>
    <property type="match status" value="1"/>
</dbReference>
<dbReference type="InterPro" id="IPR003010">
    <property type="entry name" value="C-N_Hydrolase"/>
</dbReference>
<dbReference type="Pfam" id="PF00795">
    <property type="entry name" value="CN_hydrolase"/>
    <property type="match status" value="1"/>
</dbReference>
<dbReference type="KEGG" id="sbae:DSM104329_02394"/>
<organism evidence="3 4">
    <name type="scientific">Capillimicrobium parvum</name>
    <dbReference type="NCBI Taxonomy" id="2884022"/>
    <lineage>
        <taxon>Bacteria</taxon>
        <taxon>Bacillati</taxon>
        <taxon>Actinomycetota</taxon>
        <taxon>Thermoleophilia</taxon>
        <taxon>Solirubrobacterales</taxon>
        <taxon>Capillimicrobiaceae</taxon>
        <taxon>Capillimicrobium</taxon>
    </lineage>
</organism>
<feature type="domain" description="CN hydrolase" evidence="2">
    <location>
        <begin position="16"/>
        <end position="301"/>
    </location>
</feature>
<dbReference type="GO" id="GO:0004328">
    <property type="term" value="F:formamidase activity"/>
    <property type="evidence" value="ECO:0007669"/>
    <property type="project" value="UniProtKB-EC"/>
</dbReference>
<dbReference type="Gene3D" id="3.60.110.10">
    <property type="entry name" value="Carbon-nitrogen hydrolase"/>
    <property type="match status" value="1"/>
</dbReference>
<dbReference type="InterPro" id="IPR050345">
    <property type="entry name" value="Aliph_Amidase/BUP"/>
</dbReference>
<proteinExistence type="predicted"/>
<reference evidence="3" key="1">
    <citation type="journal article" date="2022" name="Int. J. Syst. Evol. Microbiol.">
        <title>Pseudomonas aegrilactucae sp. nov. and Pseudomonas morbosilactucae sp. nov., pathogens causing bacterial rot of lettuce in Japan.</title>
        <authorList>
            <person name="Sawada H."/>
            <person name="Fujikawa T."/>
            <person name="Satou M."/>
        </authorList>
    </citation>
    <scope>NUCLEOTIDE SEQUENCE</scope>
    <source>
        <strain evidence="3">0166_1</strain>
    </source>
</reference>
<gene>
    <name evidence="3" type="primary">amiF</name>
    <name evidence="3" type="ORF">DSM104329_02394</name>
</gene>
<keyword evidence="1 3" id="KW-0378">Hydrolase</keyword>
<dbReference type="RefSeq" id="WP_259315677.1">
    <property type="nucleotide sequence ID" value="NZ_CP087164.1"/>
</dbReference>
<name>A0A9E7C0X7_9ACTN</name>
<evidence type="ECO:0000313" key="3">
    <source>
        <dbReference type="EMBL" id="UGS35997.1"/>
    </source>
</evidence>
<keyword evidence="4" id="KW-1185">Reference proteome</keyword>
<dbReference type="PANTHER" id="PTHR43674:SF16">
    <property type="entry name" value="CARBON-NITROGEN FAMILY, PUTATIVE (AFU_ORTHOLOGUE AFUA_5G02350)-RELATED"/>
    <property type="match status" value="1"/>
</dbReference>
<evidence type="ECO:0000259" key="2">
    <source>
        <dbReference type="PROSITE" id="PS50263"/>
    </source>
</evidence>
<dbReference type="SUPFAM" id="SSF56317">
    <property type="entry name" value="Carbon-nitrogen hydrolase"/>
    <property type="match status" value="1"/>
</dbReference>
<protein>
    <submittedName>
        <fullName evidence="3">Formamidase</fullName>
        <ecNumber evidence="3">3.5.1.49</ecNumber>
    </submittedName>
</protein>
<evidence type="ECO:0000313" key="4">
    <source>
        <dbReference type="Proteomes" id="UP001162834"/>
    </source>
</evidence>
<dbReference type="PANTHER" id="PTHR43674">
    <property type="entry name" value="NITRILASE C965.09-RELATED"/>
    <property type="match status" value="1"/>
</dbReference>
<evidence type="ECO:0000256" key="1">
    <source>
        <dbReference type="ARBA" id="ARBA00022801"/>
    </source>
</evidence>
<sequence>MAADEPRTPIAPYMAVGLSTVVHGVGQRRHIERNLNTIEDAIHAAVSMIGINMPVRLIALAEGALTGFTDEIFDVPHVQAARDLFIDIPGPETERIAALARLYETYIVVQCKARWPEIMEDRFFNVLFVISPQGEIVHKAAKNHIFCRERSCTPHDVLERWTELFGEGIDAFYPVLRTDDIGNIGTICCSDGEYPEALRALAFNGAEVVYRPSEAVPMTHAGSDPGGTWLLQNRAHAHFNSLYMLCPNVGPVYVHPGMEHPFDIAGGESHIVDYQGHVIGHTTSGFNSFVSGIVDIEALRQFRVMNLNSNWIKDLRTELFREMYAQPIHPANLWMERDPGQHAEVDDVYRGNIARLLERGTFTRPAHDFPGSRYYPGSDDPADAEWSRLQELWAGDD</sequence>
<dbReference type="AlphaFoldDB" id="A0A9E7C0X7"/>
<dbReference type="EMBL" id="CP087164">
    <property type="protein sequence ID" value="UGS35997.1"/>
    <property type="molecule type" value="Genomic_DNA"/>
</dbReference>
<accession>A0A9E7C0X7</accession>
<dbReference type="Proteomes" id="UP001162834">
    <property type="component" value="Chromosome"/>
</dbReference>
<dbReference type="EC" id="3.5.1.49" evidence="3"/>